<dbReference type="RefSeq" id="WP_050374913.1">
    <property type="nucleotide sequence ID" value="NZ_KQ257834.1"/>
</dbReference>
<gene>
    <name evidence="3" type="ORF">IQ63_39515</name>
</gene>
<evidence type="ECO:0000313" key="3">
    <source>
        <dbReference type="EMBL" id="KND25808.1"/>
    </source>
</evidence>
<dbReference type="AlphaFoldDB" id="A0A0L0JJK7"/>
<comment type="caution">
    <text evidence="3">The sequence shown here is derived from an EMBL/GenBank/DDBJ whole genome shotgun (WGS) entry which is preliminary data.</text>
</comment>
<keyword evidence="2" id="KW-0732">Signal</keyword>
<name>A0A0L0JJK7_9ACTN</name>
<evidence type="ECO:0008006" key="5">
    <source>
        <dbReference type="Google" id="ProtNLM"/>
    </source>
</evidence>
<evidence type="ECO:0000256" key="2">
    <source>
        <dbReference type="SAM" id="SignalP"/>
    </source>
</evidence>
<feature type="signal peptide" evidence="2">
    <location>
        <begin position="1"/>
        <end position="27"/>
    </location>
</feature>
<dbReference type="OrthoDB" id="4242782at2"/>
<reference evidence="4" key="1">
    <citation type="submission" date="2014-07" db="EMBL/GenBank/DDBJ databases">
        <title>Genome sequencing of plant-pathogenic Streptomyces species.</title>
        <authorList>
            <person name="Harrison J."/>
            <person name="Sapp M."/>
            <person name="Thwaites R."/>
            <person name="Studholme D.J."/>
        </authorList>
    </citation>
    <scope>NUCLEOTIDE SEQUENCE [LARGE SCALE GENOMIC DNA]</scope>
    <source>
        <strain evidence="4">NCPPB 4445</strain>
    </source>
</reference>
<evidence type="ECO:0000313" key="4">
    <source>
        <dbReference type="Proteomes" id="UP000037151"/>
    </source>
</evidence>
<dbReference type="Proteomes" id="UP000037151">
    <property type="component" value="Unassembled WGS sequence"/>
</dbReference>
<evidence type="ECO:0000256" key="1">
    <source>
        <dbReference type="SAM" id="MobiDB-lite"/>
    </source>
</evidence>
<feature type="chain" id="PRO_5039097456" description="Secreted protein" evidence="2">
    <location>
        <begin position="28"/>
        <end position="155"/>
    </location>
</feature>
<feature type="compositionally biased region" description="Basic and acidic residues" evidence="1">
    <location>
        <begin position="51"/>
        <end position="63"/>
    </location>
</feature>
<organism evidence="3 4">
    <name type="scientific">Streptomyces acidiscabies</name>
    <dbReference type="NCBI Taxonomy" id="42234"/>
    <lineage>
        <taxon>Bacteria</taxon>
        <taxon>Bacillati</taxon>
        <taxon>Actinomycetota</taxon>
        <taxon>Actinomycetes</taxon>
        <taxon>Kitasatosporales</taxon>
        <taxon>Streptomycetaceae</taxon>
        <taxon>Streptomyces</taxon>
    </lineage>
</organism>
<accession>A0A0L0JJK7</accession>
<feature type="region of interest" description="Disordered" evidence="1">
    <location>
        <begin position="39"/>
        <end position="65"/>
    </location>
</feature>
<dbReference type="PATRIC" id="fig|42234.21.peg.8132"/>
<protein>
    <recommendedName>
        <fullName evidence="5">Secreted protein</fullName>
    </recommendedName>
</protein>
<sequence length="155" mass="15729">MPARRFLCACALALAVCSAAYVSPPHAVAVAASECAPDDEQCNDDEASAQKIEDQQKKTEADATKAQGQIDAVDKQLKECAPGSASCMEKLAGAGTDEKAGVKDMTATISGFKTEPGDNASSTSATVCSDFAATLPAGAGETPIPNEQLCSLLGS</sequence>
<dbReference type="EMBL" id="JPPY01000217">
    <property type="protein sequence ID" value="KND25808.1"/>
    <property type="molecule type" value="Genomic_DNA"/>
</dbReference>
<proteinExistence type="predicted"/>